<dbReference type="AlphaFoldDB" id="A0A963YU31"/>
<evidence type="ECO:0000313" key="2">
    <source>
        <dbReference type="Proteomes" id="UP000708298"/>
    </source>
</evidence>
<reference evidence="1" key="1">
    <citation type="journal article" date="2021" name="Microorganisms">
        <title>Acidisoma silvae sp. nov. and Acidisomacellulosilytica sp. nov., Two Acidophilic Bacteria Isolated from Decaying Wood, Hydrolyzing Cellulose and Producing Poly-3-hydroxybutyrate.</title>
        <authorList>
            <person name="Mieszkin S."/>
            <person name="Pouder E."/>
            <person name="Uroz S."/>
            <person name="Simon-Colin C."/>
            <person name="Alain K."/>
        </authorList>
    </citation>
    <scope>NUCLEOTIDE SEQUENCE</scope>
    <source>
        <strain evidence="1">HW T2.11</strain>
    </source>
</reference>
<accession>A0A963YU31</accession>
<dbReference type="EMBL" id="JAESVB010000010">
    <property type="protein sequence ID" value="MCB8877072.1"/>
    <property type="molecule type" value="Genomic_DNA"/>
</dbReference>
<sequence length="380" mass="41711">MLHFHDCSGPYLVEPRFFHGSKAMCAPINLPREISDLGLFQRAERLIFQIVAFGVKLGEHDNARQFNHLMGQRDAVIAAGSRMPALDLLELIVHVADGPGVRIPHRIHSLALLNTETVLAAERPQTAAELVTLLDMMQSAASIETEADTDMHPRLSGQSRINVSDDSQWNMPPSLVDGADDAQTLMDFVNSEEQTSVLLRLAMSVGQLWTLLPPTAGREAVCLAFTTMNLRWEGLPPLFMSEAFSTYRSQIDEALTSALENGDWTPWCARFLDILEAALLEANQCRDTLEQLSLSWIKAFDGRRHTAKLGAMGIALSLGASPVGNTVDIARDFGMSLRTADRIVSDLVSLGIVRIYSATHGTRRFYAPQVLAVLTSAGQC</sequence>
<keyword evidence="2" id="KW-1185">Reference proteome</keyword>
<proteinExistence type="predicted"/>
<name>A0A963YU31_9PROT</name>
<dbReference type="Gene3D" id="1.10.3290.10">
    <property type="entry name" value="Fido-like domain"/>
    <property type="match status" value="1"/>
</dbReference>
<reference evidence="1" key="2">
    <citation type="submission" date="2021-01" db="EMBL/GenBank/DDBJ databases">
        <authorList>
            <person name="Mieszkin S."/>
            <person name="Pouder E."/>
            <person name="Alain K."/>
        </authorList>
    </citation>
    <scope>NUCLEOTIDE SEQUENCE</scope>
    <source>
        <strain evidence="1">HW T2.11</strain>
    </source>
</reference>
<gene>
    <name evidence="1" type="ORF">ASILVAE211_17895</name>
</gene>
<organism evidence="1 2">
    <name type="scientific">Acidisoma silvae</name>
    <dbReference type="NCBI Taxonomy" id="2802396"/>
    <lineage>
        <taxon>Bacteria</taxon>
        <taxon>Pseudomonadati</taxon>
        <taxon>Pseudomonadota</taxon>
        <taxon>Alphaproteobacteria</taxon>
        <taxon>Acetobacterales</taxon>
        <taxon>Acidocellaceae</taxon>
        <taxon>Acidisoma</taxon>
    </lineage>
</organism>
<dbReference type="Proteomes" id="UP000708298">
    <property type="component" value="Unassembled WGS sequence"/>
</dbReference>
<protein>
    <recommendedName>
        <fullName evidence="3">Fic family protein</fullName>
    </recommendedName>
</protein>
<evidence type="ECO:0000313" key="1">
    <source>
        <dbReference type="EMBL" id="MCB8877072.1"/>
    </source>
</evidence>
<dbReference type="InterPro" id="IPR036597">
    <property type="entry name" value="Fido-like_dom_sf"/>
</dbReference>
<comment type="caution">
    <text evidence="1">The sequence shown here is derived from an EMBL/GenBank/DDBJ whole genome shotgun (WGS) entry which is preliminary data.</text>
</comment>
<dbReference type="RefSeq" id="WP_227322729.1">
    <property type="nucleotide sequence ID" value="NZ_JAESVB010000010.1"/>
</dbReference>
<evidence type="ECO:0008006" key="3">
    <source>
        <dbReference type="Google" id="ProtNLM"/>
    </source>
</evidence>